<dbReference type="PROSITE" id="PS52009">
    <property type="entry name" value="GH84"/>
    <property type="match status" value="1"/>
</dbReference>
<dbReference type="AlphaFoldDB" id="A0A8S0WGM1"/>
<dbReference type="Gene3D" id="3.20.20.80">
    <property type="entry name" value="Glycosidases"/>
    <property type="match status" value="1"/>
</dbReference>
<dbReference type="PANTHER" id="PTHR13170">
    <property type="entry name" value="O-GLCNACASE"/>
    <property type="match status" value="1"/>
</dbReference>
<evidence type="ECO:0000256" key="3">
    <source>
        <dbReference type="PROSITE-ProRule" id="PRU01353"/>
    </source>
</evidence>
<organism evidence="6">
    <name type="scientific">Acididesulfobacillus acetoxydans</name>
    <dbReference type="NCBI Taxonomy" id="1561005"/>
    <lineage>
        <taxon>Bacteria</taxon>
        <taxon>Bacillati</taxon>
        <taxon>Bacillota</taxon>
        <taxon>Clostridia</taxon>
        <taxon>Eubacteriales</taxon>
        <taxon>Peptococcaceae</taxon>
        <taxon>Acididesulfobacillus</taxon>
    </lineage>
</organism>
<feature type="active site" description="Proton donor" evidence="3">
    <location>
        <position position="197"/>
    </location>
</feature>
<name>A0A8S0WGM1_9FIRM</name>
<feature type="compositionally biased region" description="Polar residues" evidence="4">
    <location>
        <begin position="34"/>
        <end position="43"/>
    </location>
</feature>
<evidence type="ECO:0000313" key="8">
    <source>
        <dbReference type="Proteomes" id="UP001071230"/>
    </source>
</evidence>
<evidence type="ECO:0000313" key="7">
    <source>
        <dbReference type="EMBL" id="CEJ08155.1"/>
    </source>
</evidence>
<keyword evidence="1 3" id="KW-0378">Hydrolase</keyword>
<evidence type="ECO:0000259" key="5">
    <source>
        <dbReference type="PROSITE" id="PS52009"/>
    </source>
</evidence>
<dbReference type="RefSeq" id="WP_240985445.1">
    <property type="nucleotide sequence ID" value="NZ_CDGJ01000078.1"/>
</dbReference>
<evidence type="ECO:0000313" key="6">
    <source>
        <dbReference type="EMBL" id="CAA7602002.1"/>
    </source>
</evidence>
<reference evidence="7" key="1">
    <citation type="submission" date="2014-11" db="EMBL/GenBank/DDBJ databases">
        <authorList>
            <person name="Hornung B.V."/>
        </authorList>
    </citation>
    <scope>NUCLEOTIDE SEQUENCE</scope>
    <source>
        <strain evidence="7">INE</strain>
    </source>
</reference>
<comment type="similarity">
    <text evidence="3">Belongs to the glycosyl hydrolase 84 family.</text>
</comment>
<sequence length="520" mass="57845">MKRKGLSILFLAMVLLLGAGTLALHTWYTRQNTHPPGWSDSTGNNGGTGPKAPGSETEPSAPADAFAIRGVIEGFYGQPWTMAQRVSMLEFMGQNHFNTYLYAPKDDPYQRAKWGELYPEAGIQQLKTVVQTAKKNGIWFVYSLSPGIPVPLSGSLTGKMISDSITFSSAQEVQRLESKIDQLRSIGVETFMLSFDDVEHTLKSADQRVYGSDYPRAHVDLADKVLRDEQGKDPNFRLWFAPTDYYGLKDSAYWRTLRSRLNPSIQVIWTGQWVLNKEISGSQAEKAGQFLGRKPLIWDNYPVNDYTYVQKKAPQLFMGPVENRSPALSAQASGMLANPMIQPQASKVALSTIGQYLWNPGSYNPEEAFTLAIQARRGIGSVAAFRRFCLYSSQSLLNDSGNPYFLQLTSAFWQSYRAGNPGSSESNLRRELQAVSDLPATLNRTMTNKELLSEISPWLAKLGQEGQAGLLALNYLDLSSRDPGKSALKSRLELSVQKLSENNLRIGSEILEFTRTALLH</sequence>
<gene>
    <name evidence="7" type="ORF">DEACI_2630</name>
    <name evidence="6" type="ORF">DEACI_2673</name>
</gene>
<keyword evidence="8" id="KW-1185">Reference proteome</keyword>
<evidence type="ECO:0000256" key="4">
    <source>
        <dbReference type="SAM" id="MobiDB-lite"/>
    </source>
</evidence>
<dbReference type="Gene3D" id="1.20.58.460">
    <property type="entry name" value="Hyaluronidase post-catalytic domain-like"/>
    <property type="match status" value="1"/>
</dbReference>
<dbReference type="KEGG" id="aacx:DEACI_2673"/>
<dbReference type="GO" id="GO:0015929">
    <property type="term" value="F:hexosaminidase activity"/>
    <property type="evidence" value="ECO:0007669"/>
    <property type="project" value="UniProtKB-ARBA"/>
</dbReference>
<dbReference type="InterPro" id="IPR017853">
    <property type="entry name" value="GH"/>
</dbReference>
<evidence type="ECO:0000256" key="2">
    <source>
        <dbReference type="ARBA" id="ARBA00023295"/>
    </source>
</evidence>
<feature type="domain" description="GH84" evidence="5">
    <location>
        <begin position="67"/>
        <end position="361"/>
    </location>
</feature>
<dbReference type="GO" id="GO:1901135">
    <property type="term" value="P:carbohydrate derivative metabolic process"/>
    <property type="evidence" value="ECO:0007669"/>
    <property type="project" value="UniProtKB-ARBA"/>
</dbReference>
<dbReference type="SUPFAM" id="SSF140657">
    <property type="entry name" value="Hyaluronidase post-catalytic domain-like"/>
    <property type="match status" value="1"/>
</dbReference>
<dbReference type="Pfam" id="PF07555">
    <property type="entry name" value="NAGidase"/>
    <property type="match status" value="1"/>
</dbReference>
<keyword evidence="2 3" id="KW-0326">Glycosidase</keyword>
<evidence type="ECO:0000256" key="1">
    <source>
        <dbReference type="ARBA" id="ARBA00022801"/>
    </source>
</evidence>
<protein>
    <submittedName>
        <fullName evidence="7">Bifunctional protein NCOAT</fullName>
    </submittedName>
    <submittedName>
        <fullName evidence="6">Glycoside hydrolase superfamily</fullName>
    </submittedName>
</protein>
<feature type="region of interest" description="Disordered" evidence="4">
    <location>
        <begin position="34"/>
        <end position="61"/>
    </location>
</feature>
<proteinExistence type="inferred from homology"/>
<dbReference type="PANTHER" id="PTHR13170:SF16">
    <property type="entry name" value="PROTEIN O-GLCNACASE"/>
    <property type="match status" value="1"/>
</dbReference>
<dbReference type="InterPro" id="IPR051822">
    <property type="entry name" value="Glycosyl_Hydrolase_84"/>
</dbReference>
<accession>A0A8S0WGM1</accession>
<dbReference type="Proteomes" id="UP001071230">
    <property type="component" value="Unassembled WGS sequence"/>
</dbReference>
<dbReference type="InterPro" id="IPR049019">
    <property type="entry name" value="NagJ-like_helical"/>
</dbReference>
<dbReference type="EMBL" id="LR746496">
    <property type="protein sequence ID" value="CAA7602002.1"/>
    <property type="molecule type" value="Genomic_DNA"/>
</dbReference>
<dbReference type="EMBL" id="CDGJ01000078">
    <property type="protein sequence ID" value="CEJ08155.1"/>
    <property type="molecule type" value="Genomic_DNA"/>
</dbReference>
<dbReference type="InterPro" id="IPR011496">
    <property type="entry name" value="O-GlcNAcase_cat"/>
</dbReference>
<dbReference type="Pfam" id="PF21774">
    <property type="entry name" value="NagJ_C"/>
    <property type="match status" value="1"/>
</dbReference>
<dbReference type="SUPFAM" id="SSF51445">
    <property type="entry name" value="(Trans)glycosidases"/>
    <property type="match status" value="1"/>
</dbReference>
<reference evidence="6" key="2">
    <citation type="submission" date="2020-01" db="EMBL/GenBank/DDBJ databases">
        <authorList>
            <person name="Hornung B."/>
        </authorList>
    </citation>
    <scope>NUCLEOTIDE SEQUENCE</scope>
    <source>
        <strain evidence="6">PacBioINE</strain>
    </source>
</reference>
<dbReference type="Proteomes" id="UP000836597">
    <property type="component" value="Chromosome"/>
</dbReference>